<name>A0A1I7RZT1_BURXY</name>
<evidence type="ECO:0000313" key="2">
    <source>
        <dbReference type="WBParaSite" id="BXY_0625300.1"/>
    </source>
</evidence>
<protein>
    <submittedName>
        <fullName evidence="2">Nucleotide-diphospho-sugar transferase domain-containing protein</fullName>
    </submittedName>
</protein>
<proteinExistence type="predicted"/>
<sequence length="358" mass="42482">MKSSTRRTFGYLLLLLTILSFAFLYLDAPRNVFGLTVGRNVYALEKAISDVYVVLSGDMNFHYLLATPFAVQHWLNFNVSSIVMLCGKQTDYEKDKAANEVIKELNRLGAVIIYLQNHTLNSNNFAQNMRNYAVATKFVQEELNEKTVLMTSDVDFFPFHKEHHIPEVSNGKEIFFYNPDCCGFQQWKELSYKQYIMITIAMTVRRWREVMDISPTDRATGKYVEEKTNATFDGELQNFLNDKEWMWYLDQRLFGLRYHHASHKYDYKTLVSTYTGPRRLDRSVWKRYPKDKFEKIKINEWDDAHTSPAIYTDEWWKLNLPFYKKIFPKDQLEKLIAYRERAVENINQEDAAKRHFHP</sequence>
<accession>A0A1I7RZT1</accession>
<reference evidence="2" key="1">
    <citation type="submission" date="2016-11" db="UniProtKB">
        <authorList>
            <consortium name="WormBaseParasite"/>
        </authorList>
    </citation>
    <scope>IDENTIFICATION</scope>
</reference>
<evidence type="ECO:0000313" key="1">
    <source>
        <dbReference type="Proteomes" id="UP000095284"/>
    </source>
</evidence>
<dbReference type="WBParaSite" id="BXY_0625300.1">
    <property type="protein sequence ID" value="BXY_0625300.1"/>
    <property type="gene ID" value="BXY_0625300"/>
</dbReference>
<dbReference type="AlphaFoldDB" id="A0A1I7RZT1"/>
<organism evidence="1 2">
    <name type="scientific">Bursaphelenchus xylophilus</name>
    <name type="common">Pinewood nematode worm</name>
    <name type="synonym">Aphelenchoides xylophilus</name>
    <dbReference type="NCBI Taxonomy" id="6326"/>
    <lineage>
        <taxon>Eukaryota</taxon>
        <taxon>Metazoa</taxon>
        <taxon>Ecdysozoa</taxon>
        <taxon>Nematoda</taxon>
        <taxon>Chromadorea</taxon>
        <taxon>Rhabditida</taxon>
        <taxon>Tylenchina</taxon>
        <taxon>Tylenchomorpha</taxon>
        <taxon>Aphelenchoidea</taxon>
        <taxon>Aphelenchoididae</taxon>
        <taxon>Bursaphelenchus</taxon>
    </lineage>
</organism>
<dbReference type="Proteomes" id="UP000095284">
    <property type="component" value="Unplaced"/>
</dbReference>